<evidence type="ECO:0000256" key="1">
    <source>
        <dbReference type="SAM" id="MobiDB-lite"/>
    </source>
</evidence>
<dbReference type="PANTHER" id="PTHR34153">
    <property type="entry name" value="SI:CH211-262H13.3-RELATED-RELATED"/>
    <property type="match status" value="1"/>
</dbReference>
<keyword evidence="4" id="KW-1185">Reference proteome</keyword>
<gene>
    <name evidence="3" type="ORF">Fcan01_24538</name>
</gene>
<reference evidence="3 4" key="1">
    <citation type="submission" date="2015-12" db="EMBL/GenBank/DDBJ databases">
        <title>The genome of Folsomia candida.</title>
        <authorList>
            <person name="Faddeeva A."/>
            <person name="Derks M.F."/>
            <person name="Anvar Y."/>
            <person name="Smit S."/>
            <person name="Van Straalen N."/>
            <person name="Roelofs D."/>
        </authorList>
    </citation>
    <scope>NUCLEOTIDE SEQUENCE [LARGE SCALE GENOMIC DNA]</scope>
    <source>
        <strain evidence="3 4">VU population</strain>
        <tissue evidence="3">Whole body</tissue>
    </source>
</reference>
<feature type="compositionally biased region" description="Polar residues" evidence="1">
    <location>
        <begin position="395"/>
        <end position="407"/>
    </location>
</feature>
<feature type="compositionally biased region" description="Basic residues" evidence="1">
    <location>
        <begin position="80"/>
        <end position="91"/>
    </location>
</feature>
<accession>A0A226D951</accession>
<comment type="caution">
    <text evidence="3">The sequence shown here is derived from an EMBL/GenBank/DDBJ whole genome shotgun (WGS) entry which is preliminary data.</text>
</comment>
<dbReference type="OrthoDB" id="6780942at2759"/>
<dbReference type="PANTHER" id="PTHR34153:SF2">
    <property type="entry name" value="SI:CH211-262H13.3-RELATED"/>
    <property type="match status" value="1"/>
</dbReference>
<dbReference type="InterPro" id="IPR032071">
    <property type="entry name" value="DUF4806"/>
</dbReference>
<feature type="domain" description="DUF4806" evidence="2">
    <location>
        <begin position="274"/>
        <end position="349"/>
    </location>
</feature>
<evidence type="ECO:0000313" key="3">
    <source>
        <dbReference type="EMBL" id="OXA40776.1"/>
    </source>
</evidence>
<feature type="region of interest" description="Disordered" evidence="1">
    <location>
        <begin position="39"/>
        <end position="99"/>
    </location>
</feature>
<evidence type="ECO:0000313" key="4">
    <source>
        <dbReference type="Proteomes" id="UP000198287"/>
    </source>
</evidence>
<dbReference type="Pfam" id="PF16064">
    <property type="entry name" value="DUF4806"/>
    <property type="match status" value="1"/>
</dbReference>
<protein>
    <recommendedName>
        <fullName evidence="2">DUF4806 domain-containing protein</fullName>
    </recommendedName>
</protein>
<name>A0A226D951_FOLCA</name>
<dbReference type="OMA" id="MDDLANC"/>
<sequence>MDGDDPNTDTWTLFKVVVLGGGKRFGTYQQAKNNIGKALEETDPEFESETEKSVRELRHKKNMSNRNPSDSEEDAESVSHKKKKKMSHVAKVKQMPPPPKYLVLVGDGTSQTRSQVSDVNEDSSITITEVNQLTPLINSPHSPQGIPASPNASVCQNVRSSRAPKVISDRPSTSTKFDPVNGKEILSTSKKSRMDDLANCDKTGNVGISNSDESVSINVTNNSNTEFQNWMVRQVNIVKAQLRQLQESVDVIMNNSSNEIEGRPTQDTFPEGLLPMDDPSDLEKLEDFVKNSKAVLIVELQRGISGTKKLPNITQRILKKLMTDKFASSYNWIGSRGGKSPFSKSFMKQIVFEAIHGKLDNADDDEIADIIKNWLKSSYKRIDSDRKRLAKSRETLPSTNSGSEVDE</sequence>
<organism evidence="3 4">
    <name type="scientific">Folsomia candida</name>
    <name type="common">Springtail</name>
    <dbReference type="NCBI Taxonomy" id="158441"/>
    <lineage>
        <taxon>Eukaryota</taxon>
        <taxon>Metazoa</taxon>
        <taxon>Ecdysozoa</taxon>
        <taxon>Arthropoda</taxon>
        <taxon>Hexapoda</taxon>
        <taxon>Collembola</taxon>
        <taxon>Entomobryomorpha</taxon>
        <taxon>Isotomoidea</taxon>
        <taxon>Isotomidae</taxon>
        <taxon>Proisotominae</taxon>
        <taxon>Folsomia</taxon>
    </lineage>
</organism>
<dbReference type="Proteomes" id="UP000198287">
    <property type="component" value="Unassembled WGS sequence"/>
</dbReference>
<feature type="region of interest" description="Disordered" evidence="1">
    <location>
        <begin position="386"/>
        <end position="407"/>
    </location>
</feature>
<dbReference type="AlphaFoldDB" id="A0A226D951"/>
<evidence type="ECO:0000259" key="2">
    <source>
        <dbReference type="Pfam" id="PF16064"/>
    </source>
</evidence>
<dbReference type="EMBL" id="LNIX01000032">
    <property type="protein sequence ID" value="OXA40776.1"/>
    <property type="molecule type" value="Genomic_DNA"/>
</dbReference>
<proteinExistence type="predicted"/>